<accession>A0A1V3JH36</accession>
<evidence type="ECO:0000313" key="3">
    <source>
        <dbReference type="EMBL" id="OOF55612.1"/>
    </source>
</evidence>
<evidence type="ECO:0000313" key="4">
    <source>
        <dbReference type="Proteomes" id="UP000188602"/>
    </source>
</evidence>
<proteinExistence type="predicted"/>
<sequence>MKINELSARTGVNLETIRYYEKQGILPAPKRAANGYRDYDEKSVAQLNFVKNCRALGFSLEDIRHLNQLKFGVKDHYQADQLVLNQLAQVEDKIAQLLDIKTFLQSIATKGEHSEAECKVITGLAERKCGRC</sequence>
<dbReference type="PROSITE" id="PS50937">
    <property type="entry name" value="HTH_MERR_2"/>
    <property type="match status" value="1"/>
</dbReference>
<dbReference type="STRING" id="1907939.BKL49_11260"/>
<evidence type="ECO:0000256" key="1">
    <source>
        <dbReference type="ARBA" id="ARBA00023125"/>
    </source>
</evidence>
<dbReference type="InterPro" id="IPR009061">
    <property type="entry name" value="DNA-bd_dom_put_sf"/>
</dbReference>
<dbReference type="SMART" id="SM00422">
    <property type="entry name" value="HTH_MERR"/>
    <property type="match status" value="1"/>
</dbReference>
<reference evidence="3 4" key="1">
    <citation type="submission" date="2016-10" db="EMBL/GenBank/DDBJ databases">
        <title>Rodentibacter gen. nov. and new species.</title>
        <authorList>
            <person name="Christensen H."/>
        </authorList>
    </citation>
    <scope>NUCLEOTIDE SEQUENCE [LARGE SCALE GENOMIC DNA]</scope>
    <source>
        <strain evidence="3 4">Ac151</strain>
    </source>
</reference>
<protein>
    <submittedName>
        <fullName evidence="3">MerR family transcriptional regulator</fullName>
    </submittedName>
</protein>
<dbReference type="InterPro" id="IPR047057">
    <property type="entry name" value="MerR_fam"/>
</dbReference>
<dbReference type="Gene3D" id="1.10.1660.10">
    <property type="match status" value="1"/>
</dbReference>
<dbReference type="PANTHER" id="PTHR30204">
    <property type="entry name" value="REDOX-CYCLING DRUG-SENSING TRANSCRIPTIONAL ACTIVATOR SOXR"/>
    <property type="match status" value="1"/>
</dbReference>
<name>A0A1V3JH36_9PAST</name>
<dbReference type="GO" id="GO:0003677">
    <property type="term" value="F:DNA binding"/>
    <property type="evidence" value="ECO:0007669"/>
    <property type="project" value="UniProtKB-KW"/>
</dbReference>
<feature type="domain" description="HTH merR-type" evidence="2">
    <location>
        <begin position="1"/>
        <end position="69"/>
    </location>
</feature>
<gene>
    <name evidence="3" type="ORF">BKL49_11260</name>
</gene>
<dbReference type="PRINTS" id="PR00040">
    <property type="entry name" value="HTHMERR"/>
</dbReference>
<comment type="caution">
    <text evidence="3">The sequence shown here is derived from an EMBL/GenBank/DDBJ whole genome shotgun (WGS) entry which is preliminary data.</text>
</comment>
<dbReference type="RefSeq" id="WP_077425549.1">
    <property type="nucleotide sequence ID" value="NZ_MLHQ01000036.1"/>
</dbReference>
<dbReference type="GO" id="GO:0003700">
    <property type="term" value="F:DNA-binding transcription factor activity"/>
    <property type="evidence" value="ECO:0007669"/>
    <property type="project" value="InterPro"/>
</dbReference>
<dbReference type="OrthoDB" id="9808480at2"/>
<dbReference type="EMBL" id="MLHQ01000036">
    <property type="protein sequence ID" value="OOF55612.1"/>
    <property type="molecule type" value="Genomic_DNA"/>
</dbReference>
<dbReference type="SUPFAM" id="SSF46955">
    <property type="entry name" value="Putative DNA-binding domain"/>
    <property type="match status" value="1"/>
</dbReference>
<dbReference type="Pfam" id="PF13411">
    <property type="entry name" value="MerR_1"/>
    <property type="match status" value="1"/>
</dbReference>
<dbReference type="Proteomes" id="UP000188602">
    <property type="component" value="Unassembled WGS sequence"/>
</dbReference>
<dbReference type="InterPro" id="IPR000551">
    <property type="entry name" value="MerR-type_HTH_dom"/>
</dbReference>
<keyword evidence="4" id="KW-1185">Reference proteome</keyword>
<dbReference type="AlphaFoldDB" id="A0A1V3JH36"/>
<dbReference type="PANTHER" id="PTHR30204:SF92">
    <property type="entry name" value="HTH-TYPE TRANSCRIPTIONAL REGULATOR ZNTR"/>
    <property type="match status" value="1"/>
</dbReference>
<organism evidence="3 4">
    <name type="scientific">Rodentibacter myodis</name>
    <dbReference type="NCBI Taxonomy" id="1907939"/>
    <lineage>
        <taxon>Bacteria</taxon>
        <taxon>Pseudomonadati</taxon>
        <taxon>Pseudomonadota</taxon>
        <taxon>Gammaproteobacteria</taxon>
        <taxon>Pasteurellales</taxon>
        <taxon>Pasteurellaceae</taxon>
        <taxon>Rodentibacter</taxon>
    </lineage>
</organism>
<keyword evidence="1" id="KW-0238">DNA-binding</keyword>
<evidence type="ECO:0000259" key="2">
    <source>
        <dbReference type="PROSITE" id="PS50937"/>
    </source>
</evidence>